<evidence type="ECO:0000313" key="7">
    <source>
        <dbReference type="Proteomes" id="UP001157915"/>
    </source>
</evidence>
<keyword evidence="4" id="KW-0812">Transmembrane</keyword>
<feature type="transmembrane region" description="Helical" evidence="4">
    <location>
        <begin position="235"/>
        <end position="256"/>
    </location>
</feature>
<feature type="domain" description="Glycosyltransferase 2-like" evidence="5">
    <location>
        <begin position="4"/>
        <end position="142"/>
    </location>
</feature>
<dbReference type="InterPro" id="IPR029044">
    <property type="entry name" value="Nucleotide-diphossugar_trans"/>
</dbReference>
<evidence type="ECO:0000313" key="6">
    <source>
        <dbReference type="EMBL" id="SMP31586.1"/>
    </source>
</evidence>
<keyword evidence="2" id="KW-0328">Glycosyltransferase</keyword>
<dbReference type="EMBL" id="FXUA01000007">
    <property type="protein sequence ID" value="SMP31586.1"/>
    <property type="molecule type" value="Genomic_DNA"/>
</dbReference>
<evidence type="ECO:0000256" key="3">
    <source>
        <dbReference type="ARBA" id="ARBA00022679"/>
    </source>
</evidence>
<comment type="caution">
    <text evidence="6">The sequence shown here is derived from an EMBL/GenBank/DDBJ whole genome shotgun (WGS) entry which is preliminary data.</text>
</comment>
<dbReference type="PANTHER" id="PTHR43630:SF1">
    <property type="entry name" value="POLY-BETA-1,6-N-ACETYL-D-GLUCOSAMINE SYNTHASE"/>
    <property type="match status" value="1"/>
</dbReference>
<evidence type="ECO:0000259" key="5">
    <source>
        <dbReference type="Pfam" id="PF00535"/>
    </source>
</evidence>
<accession>A0ABY1PD58</accession>
<organism evidence="6 7">
    <name type="scientific">Algoriphagus winogradskyi</name>
    <dbReference type="NCBI Taxonomy" id="237017"/>
    <lineage>
        <taxon>Bacteria</taxon>
        <taxon>Pseudomonadati</taxon>
        <taxon>Bacteroidota</taxon>
        <taxon>Cytophagia</taxon>
        <taxon>Cytophagales</taxon>
        <taxon>Cyclobacteriaceae</taxon>
        <taxon>Algoriphagus</taxon>
    </lineage>
</organism>
<sequence length="307" mass="34968">MKLRYPNLQILLIDDNSEDDSFELLQRAFKENQKVQVLRSRDEGKKRALELGVKVATGQIIFCSDADCEFSEYWIERMVLPFQDPKIQLVAGTVMVEGKAEFLHEFQSLDWASILLLTNYSFFQKNPLMCSGANLAYRKAAFDLVNGYEGNREFASGDDEFLLKKIHKKFGKEACHYLVSPGSLVKTQPESTWDSLINQRVRWASKWKIHFSFSHALSAIAAFFVQLIWIGSFYLVFLGAKGVVAFGLVWLIKIAAEKMSLGKVLKTMGRQPNNSFLLQTSLVHPFYVLRVGIAALSGKFTWKGREK</sequence>
<dbReference type="InterPro" id="IPR001173">
    <property type="entry name" value="Glyco_trans_2-like"/>
</dbReference>
<keyword evidence="4" id="KW-0472">Membrane</keyword>
<feature type="transmembrane region" description="Helical" evidence="4">
    <location>
        <begin position="209"/>
        <end position="229"/>
    </location>
</feature>
<dbReference type="Gene3D" id="3.90.550.10">
    <property type="entry name" value="Spore Coat Polysaccharide Biosynthesis Protein SpsA, Chain A"/>
    <property type="match status" value="1"/>
</dbReference>
<protein>
    <submittedName>
        <fullName evidence="6">Glycosyl transferase family 2</fullName>
    </submittedName>
</protein>
<proteinExistence type="inferred from homology"/>
<dbReference type="Proteomes" id="UP001157915">
    <property type="component" value="Unassembled WGS sequence"/>
</dbReference>
<dbReference type="GO" id="GO:0016740">
    <property type="term" value="F:transferase activity"/>
    <property type="evidence" value="ECO:0007669"/>
    <property type="project" value="UniProtKB-KW"/>
</dbReference>
<name>A0ABY1PD58_9BACT</name>
<evidence type="ECO:0000256" key="4">
    <source>
        <dbReference type="SAM" id="Phobius"/>
    </source>
</evidence>
<keyword evidence="7" id="KW-1185">Reference proteome</keyword>
<keyword evidence="4" id="KW-1133">Transmembrane helix</keyword>
<evidence type="ECO:0000256" key="2">
    <source>
        <dbReference type="ARBA" id="ARBA00022676"/>
    </source>
</evidence>
<evidence type="ECO:0000256" key="1">
    <source>
        <dbReference type="ARBA" id="ARBA00006739"/>
    </source>
</evidence>
<dbReference type="Pfam" id="PF00535">
    <property type="entry name" value="Glycos_transf_2"/>
    <property type="match status" value="1"/>
</dbReference>
<keyword evidence="3 6" id="KW-0808">Transferase</keyword>
<dbReference type="SUPFAM" id="SSF53448">
    <property type="entry name" value="Nucleotide-diphospho-sugar transferases"/>
    <property type="match status" value="1"/>
</dbReference>
<comment type="similarity">
    <text evidence="1">Belongs to the glycosyltransferase 2 family.</text>
</comment>
<reference evidence="6 7" key="1">
    <citation type="submission" date="2017-05" db="EMBL/GenBank/DDBJ databases">
        <authorList>
            <person name="Varghese N."/>
            <person name="Submissions S."/>
        </authorList>
    </citation>
    <scope>NUCLEOTIDE SEQUENCE [LARGE SCALE GENOMIC DNA]</scope>
    <source>
        <strain evidence="6 7">DSM 15360</strain>
    </source>
</reference>
<gene>
    <name evidence="6" type="ORF">SAMN06265367_107154</name>
</gene>
<dbReference type="PANTHER" id="PTHR43630">
    <property type="entry name" value="POLY-BETA-1,6-N-ACETYL-D-GLUCOSAMINE SYNTHASE"/>
    <property type="match status" value="1"/>
</dbReference>